<reference evidence="1 2" key="1">
    <citation type="submission" date="2018-11" db="EMBL/GenBank/DDBJ databases">
        <title>Chryseotalea sanarue gen. nov., sp., nov., a member of the family Cytophagaceae, isolated from a brackish lake in Hamamatsu Japan.</title>
        <authorList>
            <person name="Maejima Y."/>
            <person name="Iino T."/>
            <person name="Muraguchi Y."/>
            <person name="Fukuda K."/>
            <person name="Ohkuma M."/>
            <person name="Moriuchi R."/>
            <person name="Dohra H."/>
            <person name="Kimbara K."/>
            <person name="Shintani M."/>
        </authorList>
    </citation>
    <scope>NUCLEOTIDE SEQUENCE [LARGE SCALE GENOMIC DNA]</scope>
    <source>
        <strain evidence="1 2">Ys</strain>
    </source>
</reference>
<dbReference type="OrthoDB" id="662471at2"/>
<dbReference type="AlphaFoldDB" id="A0A401UA42"/>
<proteinExistence type="predicted"/>
<organism evidence="1 2">
    <name type="scientific">Chryseotalea sanaruensis</name>
    <dbReference type="NCBI Taxonomy" id="2482724"/>
    <lineage>
        <taxon>Bacteria</taxon>
        <taxon>Pseudomonadati</taxon>
        <taxon>Bacteroidota</taxon>
        <taxon>Cytophagia</taxon>
        <taxon>Cytophagales</taxon>
        <taxon>Chryseotaleaceae</taxon>
        <taxon>Chryseotalea</taxon>
    </lineage>
</organism>
<evidence type="ECO:0000313" key="1">
    <source>
        <dbReference type="EMBL" id="GCC51747.1"/>
    </source>
</evidence>
<comment type="caution">
    <text evidence="1">The sequence shown here is derived from an EMBL/GenBank/DDBJ whole genome shotgun (WGS) entry which is preliminary data.</text>
</comment>
<dbReference type="EMBL" id="BHXQ01000003">
    <property type="protein sequence ID" value="GCC51747.1"/>
    <property type="molecule type" value="Genomic_DNA"/>
</dbReference>
<evidence type="ECO:0000313" key="2">
    <source>
        <dbReference type="Proteomes" id="UP000288227"/>
    </source>
</evidence>
<accession>A0A401UA42</accession>
<protein>
    <recommendedName>
        <fullName evidence="3">Addiction module toxin RelE</fullName>
    </recommendedName>
</protein>
<keyword evidence="2" id="KW-1185">Reference proteome</keyword>
<sequence>MKRIICIELFEQHKKATFYTLRFQDEELSEFDKFFNKFDSQSDFDSEMDTIASWLEIIGREGVLERHFRPEGDKRVKAIPINLGKKLRLYCFRIDDIFLLIGGGGIKHVRRFQDDSDLEEMVRIVRKAGNKLLRYYDQGKIKKEQNNTLSGKLTFTIDL</sequence>
<dbReference type="Proteomes" id="UP000288227">
    <property type="component" value="Unassembled WGS sequence"/>
</dbReference>
<name>A0A401UA42_9BACT</name>
<dbReference type="RefSeq" id="WP_127122397.1">
    <property type="nucleotide sequence ID" value="NZ_BHXQ01000003.1"/>
</dbReference>
<gene>
    <name evidence="1" type="ORF">SanaruYs_19760</name>
</gene>
<evidence type="ECO:0008006" key="3">
    <source>
        <dbReference type="Google" id="ProtNLM"/>
    </source>
</evidence>